<dbReference type="PATRIC" id="fig|1423726.3.peg.3066"/>
<dbReference type="HAMAP" id="MF_01522">
    <property type="entry name" value="Kup"/>
    <property type="match status" value="1"/>
</dbReference>
<dbReference type="GO" id="GO:0015079">
    <property type="term" value="F:potassium ion transmembrane transporter activity"/>
    <property type="evidence" value="ECO:0007669"/>
    <property type="project" value="UniProtKB-UniRule"/>
</dbReference>
<evidence type="ECO:0000256" key="9">
    <source>
        <dbReference type="ARBA" id="ARBA00023065"/>
    </source>
</evidence>
<feature type="transmembrane region" description="Helical" evidence="11">
    <location>
        <begin position="294"/>
        <end position="322"/>
    </location>
</feature>
<dbReference type="AlphaFoldDB" id="A0A0R1H030"/>
<keyword evidence="4 11" id="KW-0633">Potassium transport</keyword>
<sequence>MKTPTAVQRLRRVSLAGILVTLGIVYGDIGTSPLYVMNAIIADAGGMRHLTPDYIIGSISLIFWTLMLITTLKYVIIAMKADNNGEGGIFALYALVRRRAKWLIVPALVGGAAILADGSLTPAMTVTSAIEGLKGQRFGQLIFSGDQHVVVIITIVILVILFMIQRFGTSTLGQAFGPIMLIWFLMLGLVGFFNLLPNPEVLKALSPVYAIKVLFAPTNKVGIFILGSIFLATTGAEALYSDMGHVGKYNIYFSWPFVYVSLMLSYFGQGAWLIRNHMAVDPATNPFFAVMPNFLKLIGVIIATLAAIIASQALITGAYTLVAEAMRLKILPRMVIKHPSMQFGQLYIATVNWILCAITLTIVVLFQTSAHMEAAYGLAITVTMLMTTLLLHEYLSTKFNRIFATSLMIFFGTIETIFFLASIVKFTHGGYVTVLITLMLVAVMYFWYFGNILRDRNEPERDRVSLLAYRNQLVALSHDDSIPLYATNLVYMTKVRANHQIKRSMLYSILDKRPKRAQVYWFVTVNVTSEPYTRDYSVDMMGTRNIANVQIYLGFRREQRINAYLRQIVVDLMRQGKIDRQPQDYTTLPNRDVGDFSFVILQEWLSPAAEISNFDRFIINGRIRLQNYTASPVQWFGLTFSDVVLENVPLLLGKRSVLKLHEISEEERQQLDQNSNQ</sequence>
<proteinExistence type="inferred from homology"/>
<feature type="transmembrane region" description="Helical" evidence="11">
    <location>
        <begin position="252"/>
        <end position="274"/>
    </location>
</feature>
<evidence type="ECO:0000259" key="13">
    <source>
        <dbReference type="Pfam" id="PF22776"/>
    </source>
</evidence>
<evidence type="ECO:0000256" key="7">
    <source>
        <dbReference type="ARBA" id="ARBA00022958"/>
    </source>
</evidence>
<keyword evidence="6 11" id="KW-0769">Symport</keyword>
<comment type="subcellular location">
    <subcellularLocation>
        <location evidence="11">Cell membrane</location>
        <topology evidence="11">Multi-pass membrane protein</topology>
    </subcellularLocation>
    <subcellularLocation>
        <location evidence="1">Membrane</location>
        <topology evidence="1">Multi-pass membrane protein</topology>
    </subcellularLocation>
</comment>
<feature type="domain" description="K+ potassium transporter C-terminal" evidence="13">
    <location>
        <begin position="488"/>
        <end position="644"/>
    </location>
</feature>
<evidence type="ECO:0000256" key="10">
    <source>
        <dbReference type="ARBA" id="ARBA00023136"/>
    </source>
</evidence>
<feature type="transmembrane region" description="Helical" evidence="11">
    <location>
        <begin position="374"/>
        <end position="395"/>
    </location>
</feature>
<feature type="transmembrane region" description="Helical" evidence="11">
    <location>
        <begin position="12"/>
        <end position="35"/>
    </location>
</feature>
<dbReference type="GO" id="GO:0005886">
    <property type="term" value="C:plasma membrane"/>
    <property type="evidence" value="ECO:0007669"/>
    <property type="project" value="UniProtKB-SubCell"/>
</dbReference>
<evidence type="ECO:0000256" key="11">
    <source>
        <dbReference type="HAMAP-Rule" id="MF_01522"/>
    </source>
</evidence>
<feature type="transmembrane region" description="Helical" evidence="11">
    <location>
        <begin position="430"/>
        <end position="449"/>
    </location>
</feature>
<keyword evidence="10 11" id="KW-0472">Membrane</keyword>
<accession>A0A0R1H030</accession>
<dbReference type="EMBL" id="AZDA01000058">
    <property type="protein sequence ID" value="KRK36722.1"/>
    <property type="molecule type" value="Genomic_DNA"/>
</dbReference>
<evidence type="ECO:0000256" key="4">
    <source>
        <dbReference type="ARBA" id="ARBA00022538"/>
    </source>
</evidence>
<keyword evidence="8 11" id="KW-1133">Transmembrane helix</keyword>
<reference evidence="14 15" key="1">
    <citation type="journal article" date="2015" name="Genome Announc.">
        <title>Expanding the biotechnology potential of lactobacilli through comparative genomics of 213 strains and associated genera.</title>
        <authorList>
            <person name="Sun Z."/>
            <person name="Harris H.M."/>
            <person name="McCann A."/>
            <person name="Guo C."/>
            <person name="Argimon S."/>
            <person name="Zhang W."/>
            <person name="Yang X."/>
            <person name="Jeffery I.B."/>
            <person name="Cooney J.C."/>
            <person name="Kagawa T.F."/>
            <person name="Liu W."/>
            <person name="Song Y."/>
            <person name="Salvetti E."/>
            <person name="Wrobel A."/>
            <person name="Rasinkangas P."/>
            <person name="Parkhill J."/>
            <person name="Rea M.C."/>
            <person name="O'Sullivan O."/>
            <person name="Ritari J."/>
            <person name="Douillard F.P."/>
            <person name="Paul Ross R."/>
            <person name="Yang R."/>
            <person name="Briner A.E."/>
            <person name="Felis G.E."/>
            <person name="de Vos W.M."/>
            <person name="Barrangou R."/>
            <person name="Klaenhammer T.R."/>
            <person name="Caufield P.W."/>
            <person name="Cui Y."/>
            <person name="Zhang H."/>
            <person name="O'Toole P.W."/>
        </authorList>
    </citation>
    <scope>NUCLEOTIDE SEQUENCE [LARGE SCALE GENOMIC DNA]</scope>
    <source>
        <strain evidence="14 15">DSM 20003</strain>
    </source>
</reference>
<keyword evidence="2 11" id="KW-0813">Transport</keyword>
<dbReference type="Pfam" id="PF22776">
    <property type="entry name" value="K_trans_C"/>
    <property type="match status" value="1"/>
</dbReference>
<evidence type="ECO:0000256" key="3">
    <source>
        <dbReference type="ARBA" id="ARBA00022475"/>
    </source>
</evidence>
<keyword evidence="7 11" id="KW-0630">Potassium</keyword>
<dbReference type="PANTHER" id="PTHR30540">
    <property type="entry name" value="OSMOTIC STRESS POTASSIUM TRANSPORTER"/>
    <property type="match status" value="1"/>
</dbReference>
<dbReference type="InterPro" id="IPR023051">
    <property type="entry name" value="Kup"/>
</dbReference>
<evidence type="ECO:0000313" key="14">
    <source>
        <dbReference type="EMBL" id="KRK36722.1"/>
    </source>
</evidence>
<organism evidence="14 15">
    <name type="scientific">Loigolactobacillus bifermentans DSM 20003</name>
    <dbReference type="NCBI Taxonomy" id="1423726"/>
    <lineage>
        <taxon>Bacteria</taxon>
        <taxon>Bacillati</taxon>
        <taxon>Bacillota</taxon>
        <taxon>Bacilli</taxon>
        <taxon>Lactobacillales</taxon>
        <taxon>Lactobacillaceae</taxon>
        <taxon>Loigolactobacillus</taxon>
    </lineage>
</organism>
<dbReference type="RefSeq" id="WP_057904590.1">
    <property type="nucleotide sequence ID" value="NZ_AZDA01000058.1"/>
</dbReference>
<gene>
    <name evidence="11" type="primary">kup</name>
    <name evidence="14" type="ORF">FC07_GL002954</name>
</gene>
<dbReference type="InterPro" id="IPR003855">
    <property type="entry name" value="K+_transporter"/>
</dbReference>
<comment type="function">
    <text evidence="11">Transport of potassium into the cell. Likely operates as a K(+):H(+) symporter.</text>
</comment>
<evidence type="ECO:0000313" key="15">
    <source>
        <dbReference type="Proteomes" id="UP000051461"/>
    </source>
</evidence>
<evidence type="ECO:0000256" key="2">
    <source>
        <dbReference type="ARBA" id="ARBA00022448"/>
    </source>
</evidence>
<dbReference type="GO" id="GO:0015293">
    <property type="term" value="F:symporter activity"/>
    <property type="evidence" value="ECO:0007669"/>
    <property type="project" value="UniProtKB-UniRule"/>
</dbReference>
<feature type="domain" description="K+ potassium transporter integral membrane" evidence="12">
    <location>
        <begin position="19"/>
        <end position="459"/>
    </location>
</feature>
<feature type="transmembrane region" description="Helical" evidence="11">
    <location>
        <begin position="141"/>
        <end position="164"/>
    </location>
</feature>
<feature type="transmembrane region" description="Helical" evidence="11">
    <location>
        <begin position="402"/>
        <end position="424"/>
    </location>
</feature>
<evidence type="ECO:0000256" key="5">
    <source>
        <dbReference type="ARBA" id="ARBA00022692"/>
    </source>
</evidence>
<comment type="catalytic activity">
    <reaction evidence="11">
        <text>K(+)(in) + H(+)(in) = K(+)(out) + H(+)(out)</text>
        <dbReference type="Rhea" id="RHEA:28490"/>
        <dbReference type="ChEBI" id="CHEBI:15378"/>
        <dbReference type="ChEBI" id="CHEBI:29103"/>
    </reaction>
</comment>
<feature type="transmembrane region" description="Helical" evidence="11">
    <location>
        <begin position="343"/>
        <end position="368"/>
    </location>
</feature>
<dbReference type="OrthoDB" id="9805577at2"/>
<evidence type="ECO:0000259" key="12">
    <source>
        <dbReference type="Pfam" id="PF02705"/>
    </source>
</evidence>
<keyword evidence="5 11" id="KW-0812">Transmembrane</keyword>
<dbReference type="InterPro" id="IPR053951">
    <property type="entry name" value="K_trans_N"/>
</dbReference>
<evidence type="ECO:0000256" key="6">
    <source>
        <dbReference type="ARBA" id="ARBA00022847"/>
    </source>
</evidence>
<dbReference type="PANTHER" id="PTHR30540:SF83">
    <property type="entry name" value="K+ POTASSIUM TRANSPORTER"/>
    <property type="match status" value="1"/>
</dbReference>
<dbReference type="InterPro" id="IPR053952">
    <property type="entry name" value="K_trans_C"/>
</dbReference>
<comment type="caution">
    <text evidence="14">The sequence shown here is derived from an EMBL/GenBank/DDBJ whole genome shotgun (WGS) entry which is preliminary data.</text>
</comment>
<feature type="transmembrane region" description="Helical" evidence="11">
    <location>
        <begin position="55"/>
        <end position="76"/>
    </location>
</feature>
<protein>
    <recommendedName>
        <fullName evidence="11">Probable potassium transport system protein Kup</fullName>
    </recommendedName>
</protein>
<name>A0A0R1H030_9LACO</name>
<keyword evidence="15" id="KW-1185">Reference proteome</keyword>
<feature type="transmembrane region" description="Helical" evidence="11">
    <location>
        <begin position="176"/>
        <end position="196"/>
    </location>
</feature>
<feature type="transmembrane region" description="Helical" evidence="11">
    <location>
        <begin position="102"/>
        <end position="121"/>
    </location>
</feature>
<keyword evidence="3 11" id="KW-1003">Cell membrane</keyword>
<comment type="similarity">
    <text evidence="11">Belongs to the HAK/KUP transporter (TC 2.A.72) family.</text>
</comment>
<evidence type="ECO:0000256" key="8">
    <source>
        <dbReference type="ARBA" id="ARBA00022989"/>
    </source>
</evidence>
<dbReference type="Proteomes" id="UP000051461">
    <property type="component" value="Unassembled WGS sequence"/>
</dbReference>
<dbReference type="Pfam" id="PF02705">
    <property type="entry name" value="K_trans"/>
    <property type="match status" value="1"/>
</dbReference>
<keyword evidence="9 11" id="KW-0406">Ion transport</keyword>
<evidence type="ECO:0000256" key="1">
    <source>
        <dbReference type="ARBA" id="ARBA00004141"/>
    </source>
</evidence>